<proteinExistence type="predicted"/>
<organism evidence="1 2">
    <name type="scientific">Salmonella enterica I</name>
    <dbReference type="NCBI Taxonomy" id="59201"/>
    <lineage>
        <taxon>Bacteria</taxon>
        <taxon>Pseudomonadati</taxon>
        <taxon>Pseudomonadota</taxon>
        <taxon>Gammaproteobacteria</taxon>
        <taxon>Enterobacterales</taxon>
        <taxon>Enterobacteriaceae</taxon>
        <taxon>Salmonella</taxon>
    </lineage>
</organism>
<dbReference type="GO" id="GO:0016301">
    <property type="term" value="F:kinase activity"/>
    <property type="evidence" value="ECO:0007669"/>
    <property type="project" value="UniProtKB-KW"/>
</dbReference>
<gene>
    <name evidence="1" type="ORF">NCTC8271_00804</name>
</gene>
<protein>
    <submittedName>
        <fullName evidence="1">Sugar kinase</fullName>
    </submittedName>
</protein>
<sequence>MNITIATLGELLVEFLAKKENQGFSSPGGILGAVSQWGARHICRSGC</sequence>
<evidence type="ECO:0000313" key="1">
    <source>
        <dbReference type="EMBL" id="VEA31778.1"/>
    </source>
</evidence>
<accession>A0A447P723</accession>
<keyword evidence="1" id="KW-0418">Kinase</keyword>
<dbReference type="Proteomes" id="UP000273655">
    <property type="component" value="Chromosome 1"/>
</dbReference>
<keyword evidence="1" id="KW-0808">Transferase</keyword>
<evidence type="ECO:0000313" key="2">
    <source>
        <dbReference type="Proteomes" id="UP000273655"/>
    </source>
</evidence>
<reference evidence="1 2" key="1">
    <citation type="submission" date="2018-12" db="EMBL/GenBank/DDBJ databases">
        <authorList>
            <consortium name="Pathogen Informatics"/>
        </authorList>
    </citation>
    <scope>NUCLEOTIDE SEQUENCE [LARGE SCALE GENOMIC DNA]</scope>
    <source>
        <strain evidence="1 2">NCTC8271</strain>
    </source>
</reference>
<dbReference type="AlphaFoldDB" id="A0A447P723"/>
<dbReference type="EMBL" id="LR134148">
    <property type="protein sequence ID" value="VEA31778.1"/>
    <property type="molecule type" value="Genomic_DNA"/>
</dbReference>
<name>A0A447P723_SALET</name>